<organism evidence="1">
    <name type="scientific">Arundo donax</name>
    <name type="common">Giant reed</name>
    <name type="synonym">Donax arundinaceus</name>
    <dbReference type="NCBI Taxonomy" id="35708"/>
    <lineage>
        <taxon>Eukaryota</taxon>
        <taxon>Viridiplantae</taxon>
        <taxon>Streptophyta</taxon>
        <taxon>Embryophyta</taxon>
        <taxon>Tracheophyta</taxon>
        <taxon>Spermatophyta</taxon>
        <taxon>Magnoliopsida</taxon>
        <taxon>Liliopsida</taxon>
        <taxon>Poales</taxon>
        <taxon>Poaceae</taxon>
        <taxon>PACMAD clade</taxon>
        <taxon>Arundinoideae</taxon>
        <taxon>Arundineae</taxon>
        <taxon>Arundo</taxon>
    </lineage>
</organism>
<dbReference type="AlphaFoldDB" id="A0A0A9Q5L4"/>
<protein>
    <submittedName>
        <fullName evidence="1">Uncharacterized protein</fullName>
    </submittedName>
</protein>
<reference evidence="1" key="2">
    <citation type="journal article" date="2015" name="Data Brief">
        <title>Shoot transcriptome of the giant reed, Arundo donax.</title>
        <authorList>
            <person name="Barrero R.A."/>
            <person name="Guerrero F.D."/>
            <person name="Moolhuijzen P."/>
            <person name="Goolsby J.A."/>
            <person name="Tidwell J."/>
            <person name="Bellgard S.E."/>
            <person name="Bellgard M.I."/>
        </authorList>
    </citation>
    <scope>NUCLEOTIDE SEQUENCE</scope>
    <source>
        <tissue evidence="1">Shoot tissue taken approximately 20 cm above the soil surface</tissue>
    </source>
</reference>
<sequence length="48" mass="5732">MLLLLLYNTNKNRYISSKREKSFYVLLKGKKSFHSTTWFGALRLCTIF</sequence>
<name>A0A0A9Q5L4_ARUDO</name>
<reference evidence="1" key="1">
    <citation type="submission" date="2014-09" db="EMBL/GenBank/DDBJ databases">
        <authorList>
            <person name="Magalhaes I.L.F."/>
            <person name="Oliveira U."/>
            <person name="Santos F.R."/>
            <person name="Vidigal T.H.D.A."/>
            <person name="Brescovit A.D."/>
            <person name="Santos A.J."/>
        </authorList>
    </citation>
    <scope>NUCLEOTIDE SEQUENCE</scope>
    <source>
        <tissue evidence="1">Shoot tissue taken approximately 20 cm above the soil surface</tissue>
    </source>
</reference>
<accession>A0A0A9Q5L4</accession>
<proteinExistence type="predicted"/>
<evidence type="ECO:0000313" key="1">
    <source>
        <dbReference type="EMBL" id="JAD73522.1"/>
    </source>
</evidence>
<dbReference type="EMBL" id="GBRH01224373">
    <property type="protein sequence ID" value="JAD73522.1"/>
    <property type="molecule type" value="Transcribed_RNA"/>
</dbReference>